<name>A0A841CGA6_9PSEU</name>
<keyword evidence="2" id="KW-1185">Reference proteome</keyword>
<dbReference type="Proteomes" id="UP000547510">
    <property type="component" value="Unassembled WGS sequence"/>
</dbReference>
<accession>A0A841CGA6</accession>
<sequence length="49" mass="5124">MSLPDLGRAIGLFAVTNVDDIVLLALFFARGVPPPKVALGQYPGFVPIG</sequence>
<proteinExistence type="predicted"/>
<organism evidence="1 2">
    <name type="scientific">Saccharothrix tamanrassetensis</name>
    <dbReference type="NCBI Taxonomy" id="1051531"/>
    <lineage>
        <taxon>Bacteria</taxon>
        <taxon>Bacillati</taxon>
        <taxon>Actinomycetota</taxon>
        <taxon>Actinomycetes</taxon>
        <taxon>Pseudonocardiales</taxon>
        <taxon>Pseudonocardiaceae</taxon>
        <taxon>Saccharothrix</taxon>
    </lineage>
</organism>
<dbReference type="EMBL" id="JACHJN010000003">
    <property type="protein sequence ID" value="MBB5955394.1"/>
    <property type="molecule type" value="Genomic_DNA"/>
</dbReference>
<evidence type="ECO:0000313" key="1">
    <source>
        <dbReference type="EMBL" id="MBB5955394.1"/>
    </source>
</evidence>
<evidence type="ECO:0000313" key="2">
    <source>
        <dbReference type="Proteomes" id="UP000547510"/>
    </source>
</evidence>
<protein>
    <submittedName>
        <fullName evidence="1">Cadmium resistance protein CadD (Predicted permease)</fullName>
    </submittedName>
</protein>
<comment type="caution">
    <text evidence="1">The sequence shown here is derived from an EMBL/GenBank/DDBJ whole genome shotgun (WGS) entry which is preliminary data.</text>
</comment>
<reference evidence="1 2" key="1">
    <citation type="submission" date="2020-08" db="EMBL/GenBank/DDBJ databases">
        <title>Genomic Encyclopedia of Type Strains, Phase III (KMG-III): the genomes of soil and plant-associated and newly described type strains.</title>
        <authorList>
            <person name="Whitman W."/>
        </authorList>
    </citation>
    <scope>NUCLEOTIDE SEQUENCE [LARGE SCALE GENOMIC DNA]</scope>
    <source>
        <strain evidence="1 2">CECT 8640</strain>
    </source>
</reference>
<dbReference type="AlphaFoldDB" id="A0A841CGA6"/>
<dbReference type="RefSeq" id="WP_184690244.1">
    <property type="nucleotide sequence ID" value="NZ_JACHJN010000003.1"/>
</dbReference>
<gene>
    <name evidence="1" type="ORF">FHS29_001975</name>
</gene>